<evidence type="ECO:0000313" key="1">
    <source>
        <dbReference type="EMBL" id="KAH0539802.1"/>
    </source>
</evidence>
<evidence type="ECO:0000313" key="2">
    <source>
        <dbReference type="Proteomes" id="UP000826195"/>
    </source>
</evidence>
<name>A0AAV7HY19_COTGL</name>
<gene>
    <name evidence="1" type="ORF">KQX54_008164</name>
</gene>
<dbReference type="EMBL" id="JAHXZJ010002609">
    <property type="protein sequence ID" value="KAH0539802.1"/>
    <property type="molecule type" value="Genomic_DNA"/>
</dbReference>
<comment type="caution">
    <text evidence="1">The sequence shown here is derived from an EMBL/GenBank/DDBJ whole genome shotgun (WGS) entry which is preliminary data.</text>
</comment>
<dbReference type="Proteomes" id="UP000826195">
    <property type="component" value="Unassembled WGS sequence"/>
</dbReference>
<dbReference type="AlphaFoldDB" id="A0AAV7HY19"/>
<keyword evidence="2" id="KW-1185">Reference proteome</keyword>
<proteinExistence type="predicted"/>
<sequence>MLQDPRRHRSASFTCLPSSNYITPATATNLRSDAALLCSGEVIGLIARQKYNPFVSLAQVVRCTEHVNSCLYLFRVT</sequence>
<protein>
    <submittedName>
        <fullName evidence="1">Uncharacterized protein</fullName>
    </submittedName>
</protein>
<organism evidence="1 2">
    <name type="scientific">Cotesia glomerata</name>
    <name type="common">Lepidopteran parasitic wasp</name>
    <name type="synonym">Apanteles glomeratus</name>
    <dbReference type="NCBI Taxonomy" id="32391"/>
    <lineage>
        <taxon>Eukaryota</taxon>
        <taxon>Metazoa</taxon>
        <taxon>Ecdysozoa</taxon>
        <taxon>Arthropoda</taxon>
        <taxon>Hexapoda</taxon>
        <taxon>Insecta</taxon>
        <taxon>Pterygota</taxon>
        <taxon>Neoptera</taxon>
        <taxon>Endopterygota</taxon>
        <taxon>Hymenoptera</taxon>
        <taxon>Apocrita</taxon>
        <taxon>Ichneumonoidea</taxon>
        <taxon>Braconidae</taxon>
        <taxon>Microgastrinae</taxon>
        <taxon>Cotesia</taxon>
    </lineage>
</organism>
<feature type="non-terminal residue" evidence="1">
    <location>
        <position position="77"/>
    </location>
</feature>
<reference evidence="1 2" key="1">
    <citation type="journal article" date="2021" name="J. Hered.">
        <title>A chromosome-level genome assembly of the parasitoid wasp, Cotesia glomerata (Hymenoptera: Braconidae).</title>
        <authorList>
            <person name="Pinto B.J."/>
            <person name="Weis J.J."/>
            <person name="Gamble T."/>
            <person name="Ode P.J."/>
            <person name="Paul R."/>
            <person name="Zaspel J.M."/>
        </authorList>
    </citation>
    <scope>NUCLEOTIDE SEQUENCE [LARGE SCALE GENOMIC DNA]</scope>
    <source>
        <strain evidence="1">CgM1</strain>
    </source>
</reference>
<accession>A0AAV7HY19</accession>